<dbReference type="EMBL" id="PDKT01000001">
    <property type="protein sequence ID" value="PPI88140.1"/>
    <property type="molecule type" value="Genomic_DNA"/>
</dbReference>
<dbReference type="InterPro" id="IPR000825">
    <property type="entry name" value="SUF_FeS_clus_asmbl_SufBD_core"/>
</dbReference>
<dbReference type="OrthoDB" id="9768262at2"/>
<proteinExistence type="predicted"/>
<sequence>MAGLPKSNGVTLQQWYQLFKLNGICRSSQSKKHWDQLVKTGFPDSKNENWKYTPLNVLLSQQFISPKRKELTINTINQLSIIKNAFRLVFINGYFASSLSFYDNKLFEVKNITASENINLPEPIQPEIFLHLTESLKEEITVIRLSSNTEILIPIYLLHITDGYKSGLNTVNYRHHFILENNTKAEVIEHFVTLNSTAHFTGSRLTFKIDNNVNLKHTKLGFENNKSYHFSHNDMIIGFNSNIISNTFIIGTNMGRHNTSVKLNGEKSQVVINSLSLPKGQELIDIRTYLEHNNSHCISRQIHKNIVLENSRAVFNGHIKVSSNAIKTDGHMINKNLLLSDKAEVNTKPQLQIYADDVKCSHGVTIGCIDDEQIFYLRSRGIKENDAKAILINAFSMELIEILENDLIIKEILNHIDKRIFKGDM</sequence>
<evidence type="ECO:0000313" key="2">
    <source>
        <dbReference type="EMBL" id="PPI88140.1"/>
    </source>
</evidence>
<dbReference type="NCBIfam" id="TIGR01981">
    <property type="entry name" value="sufD"/>
    <property type="match status" value="1"/>
</dbReference>
<name>A0A2P5T0Q5_9GAMM</name>
<dbReference type="SUPFAM" id="SSF101960">
    <property type="entry name" value="Stabilizer of iron transporter SufD"/>
    <property type="match status" value="1"/>
</dbReference>
<dbReference type="PANTHER" id="PTHR43575">
    <property type="entry name" value="PROTEIN ABCI7, CHLOROPLASTIC"/>
    <property type="match status" value="1"/>
</dbReference>
<dbReference type="NCBIfam" id="NF008194">
    <property type="entry name" value="PRK10948.1"/>
    <property type="match status" value="1"/>
</dbReference>
<protein>
    <submittedName>
        <fullName evidence="2">FeS cluster assembly protein SufD</fullName>
    </submittedName>
</protein>
<organism evidence="2 3">
    <name type="scientific">Candidatus Pantoea edessiphila</name>
    <dbReference type="NCBI Taxonomy" id="2044610"/>
    <lineage>
        <taxon>Bacteria</taxon>
        <taxon>Pseudomonadati</taxon>
        <taxon>Pseudomonadota</taxon>
        <taxon>Gammaproteobacteria</taxon>
        <taxon>Enterobacterales</taxon>
        <taxon>Erwiniaceae</taxon>
        <taxon>Pantoea</taxon>
    </lineage>
</organism>
<dbReference type="AlphaFoldDB" id="A0A2P5T0Q5"/>
<dbReference type="GO" id="GO:0016226">
    <property type="term" value="P:iron-sulfur cluster assembly"/>
    <property type="evidence" value="ECO:0007669"/>
    <property type="project" value="InterPro"/>
</dbReference>
<dbReference type="Pfam" id="PF01458">
    <property type="entry name" value="SUFBD_core"/>
    <property type="match status" value="1"/>
</dbReference>
<dbReference type="RefSeq" id="WP_136130750.1">
    <property type="nucleotide sequence ID" value="NZ_PDKT01000001.1"/>
</dbReference>
<dbReference type="Proteomes" id="UP000296153">
    <property type="component" value="Unassembled WGS sequence"/>
</dbReference>
<evidence type="ECO:0000313" key="3">
    <source>
        <dbReference type="Proteomes" id="UP000296153"/>
    </source>
</evidence>
<feature type="domain" description="SUF system FeS cluster assembly SufBD core" evidence="1">
    <location>
        <begin position="169"/>
        <end position="395"/>
    </location>
</feature>
<dbReference type="InterPro" id="IPR055346">
    <property type="entry name" value="Fe-S_cluster_assembly_SufBD"/>
</dbReference>
<reference evidence="2 3" key="1">
    <citation type="journal article" date="2018" name="Genome Biol. Evol.">
        <title>Cladogenesis and Genomic Streamlining in Extracellular Endosymbionts of Tropical Stink Bugs.</title>
        <authorList>
            <person name="Otero-Bravo A."/>
            <person name="Goffredi S."/>
            <person name="Sabree Z.L."/>
        </authorList>
    </citation>
    <scope>NUCLEOTIDE SEQUENCE [LARGE SCALE GENOMIC DNA]</scope>
    <source>
        <strain evidence="2 3">SoEE</strain>
    </source>
</reference>
<accession>A0A2P5T0Q5</accession>
<dbReference type="PANTHER" id="PTHR43575:SF1">
    <property type="entry name" value="PROTEIN ABCI7, CHLOROPLASTIC"/>
    <property type="match status" value="1"/>
</dbReference>
<comment type="caution">
    <text evidence="2">The sequence shown here is derived from an EMBL/GenBank/DDBJ whole genome shotgun (WGS) entry which is preliminary data.</text>
</comment>
<dbReference type="InterPro" id="IPR037284">
    <property type="entry name" value="SUF_FeS_clus_asmbl_SufBD_sf"/>
</dbReference>
<dbReference type="InterPro" id="IPR011542">
    <property type="entry name" value="SUF_FeS_clus_asmbl_SufD"/>
</dbReference>
<gene>
    <name evidence="2" type="ORF">CRV12_00680</name>
</gene>
<evidence type="ECO:0000259" key="1">
    <source>
        <dbReference type="Pfam" id="PF01458"/>
    </source>
</evidence>